<sequence length="1133" mass="119935">MFADDSKLVRGLRRAQAKLKAFGRSVQQFGRQLLTVGSLAAVPFALSAQTFANFESQMARVKALTGATGEQFTRLEQEAKRLGATTVFSASQAAEAMSSFALAGFSVDQILAAIGPTLDLAAAGQIEIGQAADIAAKIMAGMGLSAEELGNAVDVMAKAMTTANTDLTMLGDAFKFVGPMAKSAGISLEEITAAIQLLSNAGIQGEMAGSTLRGMLLSLTSPTAAAEGELKRLGVRITDEAGNVRSLADILADLEGALSGVGSGEKLRVLGTIFPARQAAGAAELVSQGADKLREATTALGDASGTASRIAGTQLDTLKGDVTILLSALEGVAIAVGEAFGTELRAAVRGVTSFLSALGVWIGDNKQVVLTTVGIVVGILAAGVALVGLGGTIQLVAFGFGGLATVIGTVASLLGALLSPIGLVLAGIGALGAYLINISDLGGQALDWLGAQFNALNSTAIRAFGGIGDALAAGDLSLAARILWLTLKMEWQKGINALNQQWVEVKRFFVAVWTEAVYGAAEVAANAWAGLQSGWTETVDFLADAWALFTTGLKKTWNTAVGFIRKAWVRLKSLFDSEINAEAEVTRINEEVAGKNDTADSQRNQEIFAREQQRRARLGQIDSERSGTLAELERMRDAEHQRNAQQFASEVQDSQTALDAARREWQAALEEASRTRSEAEAGDATDPNAPADLMQQLEEKLAAAGSGLQSAADKVSVSGTFNAMAKWESREQSAGEQPSVDRRFLVVGTSDDIEAHSELIAQTPAIYAGLVRQSTHLERIAENAWEGSVRYGRFEPPQTGDSSYSFDTGGGTQHITQSLGTVGVWAAPGVFPPNFRGGIGVTKDGVEGVDITIPVYNFAETHYIDSALVTGAYKAALFYLTGTVNNGPFRGFAAGEVLFLGAAGSIRGQEDWEIAYRFAASPNVQGLTVGSMTGIAKRGWEYLWIRYADVEDPDAKMLVKRPLSVYVEQVYPYTNFAGLGIGKVQRGDRLSIPAETFNTFIDAAKDFRNRTQNVARQRQLDLPQTGVVLVKNGTADDIERFHVLGVDRPIFTPGESLFSFQDQIAVVGITPTEDDHLGRFLVLQEPLRAGMIGRACVSGVTPVRLNVLEEEHDWADIEDGETDSLKTDTAGSA</sequence>
<proteinExistence type="predicted"/>
<dbReference type="Pfam" id="PF10145">
    <property type="entry name" value="PhageMin_Tail"/>
    <property type="match status" value="1"/>
</dbReference>
<organism evidence="5 6">
    <name type="scientific">Durusdinium trenchii</name>
    <dbReference type="NCBI Taxonomy" id="1381693"/>
    <lineage>
        <taxon>Eukaryota</taxon>
        <taxon>Sar</taxon>
        <taxon>Alveolata</taxon>
        <taxon>Dinophyceae</taxon>
        <taxon>Suessiales</taxon>
        <taxon>Symbiodiniaceae</taxon>
        <taxon>Durusdinium</taxon>
    </lineage>
</organism>
<dbReference type="PANTHER" id="PTHR37813:SF1">
    <property type="entry name" value="FELS-2 PROPHAGE PROTEIN"/>
    <property type="match status" value="1"/>
</dbReference>
<keyword evidence="3" id="KW-0472">Membrane</keyword>
<name>A0ABP0KGM7_9DINO</name>
<feature type="transmembrane region" description="Helical" evidence="3">
    <location>
        <begin position="421"/>
        <end position="439"/>
    </location>
</feature>
<feature type="compositionally biased region" description="Polar residues" evidence="2">
    <location>
        <begin position="643"/>
        <end position="657"/>
    </location>
</feature>
<evidence type="ECO:0000256" key="2">
    <source>
        <dbReference type="SAM" id="MobiDB-lite"/>
    </source>
</evidence>
<gene>
    <name evidence="5" type="ORF">SCF082_LOCUS17174</name>
</gene>
<reference evidence="5 6" key="1">
    <citation type="submission" date="2024-02" db="EMBL/GenBank/DDBJ databases">
        <authorList>
            <person name="Chen Y."/>
            <person name="Shah S."/>
            <person name="Dougan E. K."/>
            <person name="Thang M."/>
            <person name="Chan C."/>
        </authorList>
    </citation>
    <scope>NUCLEOTIDE SEQUENCE [LARGE SCALE GENOMIC DNA]</scope>
</reference>
<evidence type="ECO:0000256" key="1">
    <source>
        <dbReference type="ARBA" id="ARBA00022612"/>
    </source>
</evidence>
<feature type="transmembrane region" description="Helical" evidence="3">
    <location>
        <begin position="368"/>
        <end position="389"/>
    </location>
</feature>
<feature type="domain" description="Phage tail tape measure protein" evidence="4">
    <location>
        <begin position="77"/>
        <end position="274"/>
    </location>
</feature>
<keyword evidence="3" id="KW-0812">Transmembrane</keyword>
<dbReference type="NCBIfam" id="TIGR01760">
    <property type="entry name" value="tape_meas_TP901"/>
    <property type="match status" value="1"/>
</dbReference>
<evidence type="ECO:0000313" key="6">
    <source>
        <dbReference type="Proteomes" id="UP001642464"/>
    </source>
</evidence>
<keyword evidence="6" id="KW-1185">Reference proteome</keyword>
<dbReference type="Proteomes" id="UP001642464">
    <property type="component" value="Unassembled WGS sequence"/>
</dbReference>
<evidence type="ECO:0000259" key="4">
    <source>
        <dbReference type="Pfam" id="PF10145"/>
    </source>
</evidence>
<evidence type="ECO:0000313" key="5">
    <source>
        <dbReference type="EMBL" id="CAK9025669.1"/>
    </source>
</evidence>
<feature type="compositionally biased region" description="Basic and acidic residues" evidence="2">
    <location>
        <begin position="660"/>
        <end position="679"/>
    </location>
</feature>
<keyword evidence="1" id="KW-1188">Viral release from host cell</keyword>
<feature type="region of interest" description="Disordered" evidence="2">
    <location>
        <begin position="633"/>
        <end position="690"/>
    </location>
</feature>
<dbReference type="InterPro" id="IPR010090">
    <property type="entry name" value="Phage_tape_meas"/>
</dbReference>
<dbReference type="EMBL" id="CAXAMM010011266">
    <property type="protein sequence ID" value="CAK9025669.1"/>
    <property type="molecule type" value="Genomic_DNA"/>
</dbReference>
<feature type="non-terminal residue" evidence="5">
    <location>
        <position position="1133"/>
    </location>
</feature>
<feature type="compositionally biased region" description="Basic and acidic residues" evidence="2">
    <location>
        <begin position="633"/>
        <end position="642"/>
    </location>
</feature>
<accession>A0ABP0KGM7</accession>
<protein>
    <submittedName>
        <fullName evidence="5">Tape measure protein (TMP)</fullName>
    </submittedName>
</protein>
<feature type="transmembrane region" description="Helical" evidence="3">
    <location>
        <begin position="459"/>
        <end position="484"/>
    </location>
</feature>
<dbReference type="PANTHER" id="PTHR37813">
    <property type="entry name" value="FELS-2 PROPHAGE PROTEIN"/>
    <property type="match status" value="1"/>
</dbReference>
<comment type="caution">
    <text evidence="5">The sequence shown here is derived from an EMBL/GenBank/DDBJ whole genome shotgun (WGS) entry which is preliminary data.</text>
</comment>
<feature type="transmembrane region" description="Helical" evidence="3">
    <location>
        <begin position="395"/>
        <end position="414"/>
    </location>
</feature>
<keyword evidence="3" id="KW-1133">Transmembrane helix</keyword>
<evidence type="ECO:0000256" key="3">
    <source>
        <dbReference type="SAM" id="Phobius"/>
    </source>
</evidence>